<accession>A0ABT1T0S3</accession>
<keyword evidence="2" id="KW-1185">Reference proteome</keyword>
<name>A0ABT1T0S3_9SPHI</name>
<reference evidence="1 2" key="1">
    <citation type="submission" date="2022-07" db="EMBL/GenBank/DDBJ databases">
        <title>Mucilaginibacter sp. JC4.</title>
        <authorList>
            <person name="Le V."/>
            <person name="Ko S.-R."/>
            <person name="Ahn C.-Y."/>
            <person name="Oh H.-M."/>
        </authorList>
    </citation>
    <scope>NUCLEOTIDE SEQUENCE [LARGE SCALE GENOMIC DNA]</scope>
    <source>
        <strain evidence="1 2">JC4</strain>
    </source>
</reference>
<evidence type="ECO:0000313" key="2">
    <source>
        <dbReference type="Proteomes" id="UP001204376"/>
    </source>
</evidence>
<proteinExistence type="predicted"/>
<dbReference type="Proteomes" id="UP001204376">
    <property type="component" value="Unassembled WGS sequence"/>
</dbReference>
<comment type="caution">
    <text evidence="1">The sequence shown here is derived from an EMBL/GenBank/DDBJ whole genome shotgun (WGS) entry which is preliminary data.</text>
</comment>
<sequence>MKHLIADMQIGYAKFANRSFAIAQDDKLKRDDGDLQDSFFSSPSAKQLRAKAGRTWWACAWQGHRKFCRSEGQERAKWGKRFQPVVLPGLQGKGPVRQRSLFADLIFCYFLIKQYGEALLSTLKKQTTTKNVKAFRGE</sequence>
<dbReference type="EMBL" id="JANHOH010000001">
    <property type="protein sequence ID" value="MCQ6958196.1"/>
    <property type="molecule type" value="Genomic_DNA"/>
</dbReference>
<protein>
    <submittedName>
        <fullName evidence="1">Uncharacterized protein</fullName>
    </submittedName>
</protein>
<gene>
    <name evidence="1" type="ORF">NPE20_09515</name>
</gene>
<evidence type="ECO:0000313" key="1">
    <source>
        <dbReference type="EMBL" id="MCQ6958196.1"/>
    </source>
</evidence>
<organism evidence="1 2">
    <name type="scientific">Mucilaginibacter aquariorum</name>
    <dbReference type="NCBI Taxonomy" id="2967225"/>
    <lineage>
        <taxon>Bacteria</taxon>
        <taxon>Pseudomonadati</taxon>
        <taxon>Bacteroidota</taxon>
        <taxon>Sphingobacteriia</taxon>
        <taxon>Sphingobacteriales</taxon>
        <taxon>Sphingobacteriaceae</taxon>
        <taxon>Mucilaginibacter</taxon>
    </lineage>
</organism>